<feature type="binding site" evidence="5">
    <location>
        <position position="293"/>
    </location>
    <ligand>
        <name>FMN</name>
        <dbReference type="ChEBI" id="CHEBI:58210"/>
    </ligand>
</feature>
<comment type="cofactor">
    <cofactor evidence="1">
        <name>FMN</name>
        <dbReference type="ChEBI" id="CHEBI:58210"/>
    </cofactor>
</comment>
<evidence type="ECO:0000256" key="1">
    <source>
        <dbReference type="ARBA" id="ARBA00001917"/>
    </source>
</evidence>
<dbReference type="InterPro" id="IPR013785">
    <property type="entry name" value="Aldolase_TIM"/>
</dbReference>
<keyword evidence="5" id="KW-0285">Flavoprotein</keyword>
<dbReference type="Gene3D" id="3.20.20.70">
    <property type="entry name" value="Aldolase class I"/>
    <property type="match status" value="1"/>
</dbReference>
<feature type="binding site" evidence="5">
    <location>
        <position position="271"/>
    </location>
    <ligand>
        <name>FMN</name>
        <dbReference type="ChEBI" id="CHEBI:58210"/>
    </ligand>
</feature>
<dbReference type="Pfam" id="PF01070">
    <property type="entry name" value="FMN_dh"/>
    <property type="match status" value="1"/>
</dbReference>
<comment type="similarity">
    <text evidence="3">Belongs to the FMN-dependent alpha-hydroxy acid dehydrogenase family.</text>
</comment>
<name>A0AAF0E4T3_9BASI</name>
<dbReference type="InterPro" id="IPR037396">
    <property type="entry name" value="FMN_HAD"/>
</dbReference>
<feature type="binding site" evidence="5">
    <location>
        <position position="46"/>
    </location>
    <ligand>
        <name>glyoxylate</name>
        <dbReference type="ChEBI" id="CHEBI:36655"/>
    </ligand>
</feature>
<dbReference type="InterPro" id="IPR000262">
    <property type="entry name" value="FMN-dep_DH"/>
</dbReference>
<accession>A0AAF0E4T3</accession>
<dbReference type="EC" id="1.13.12.4" evidence="7"/>
<organism evidence="7 8">
    <name type="scientific">Malassezia obtusa</name>
    <dbReference type="NCBI Taxonomy" id="76774"/>
    <lineage>
        <taxon>Eukaryota</taxon>
        <taxon>Fungi</taxon>
        <taxon>Dikarya</taxon>
        <taxon>Basidiomycota</taxon>
        <taxon>Ustilaginomycotina</taxon>
        <taxon>Malasseziomycetes</taxon>
        <taxon>Malasseziales</taxon>
        <taxon>Malasseziaceae</taxon>
        <taxon>Malassezia</taxon>
    </lineage>
</organism>
<evidence type="ECO:0000313" key="8">
    <source>
        <dbReference type="Proteomes" id="UP001214603"/>
    </source>
</evidence>
<evidence type="ECO:0000256" key="5">
    <source>
        <dbReference type="PIRSR" id="PIRSR000138-2"/>
    </source>
</evidence>
<feature type="binding site" evidence="5">
    <location>
        <position position="295"/>
    </location>
    <ligand>
        <name>glyoxylate</name>
        <dbReference type="ChEBI" id="CHEBI:36655"/>
    </ligand>
</feature>
<feature type="binding site" evidence="5">
    <location>
        <position position="298"/>
    </location>
    <ligand>
        <name>glyoxylate</name>
        <dbReference type="ChEBI" id="CHEBI:36655"/>
    </ligand>
</feature>
<dbReference type="EMBL" id="CP119942">
    <property type="protein sequence ID" value="WFD04484.1"/>
    <property type="molecule type" value="Genomic_DNA"/>
</dbReference>
<keyword evidence="2 7" id="KW-0560">Oxidoreductase</keyword>
<dbReference type="GO" id="GO:0050040">
    <property type="term" value="F:lactate 2-monooxygenase activity"/>
    <property type="evidence" value="ECO:0007669"/>
    <property type="project" value="UniProtKB-EC"/>
</dbReference>
<feature type="binding site" evidence="5">
    <location>
        <position position="154"/>
    </location>
    <ligand>
        <name>glyoxylate</name>
        <dbReference type="ChEBI" id="CHEBI:36655"/>
    </ligand>
</feature>
<feature type="domain" description="FMN hydroxy acid dehydrogenase" evidence="6">
    <location>
        <begin position="20"/>
        <end position="400"/>
    </location>
</feature>
<dbReference type="GO" id="GO:0010181">
    <property type="term" value="F:FMN binding"/>
    <property type="evidence" value="ECO:0007669"/>
    <property type="project" value="InterPro"/>
</dbReference>
<dbReference type="Proteomes" id="UP001214603">
    <property type="component" value="Chromosome 9"/>
</dbReference>
<dbReference type="SUPFAM" id="SSF51395">
    <property type="entry name" value="FMN-linked oxidoreductases"/>
    <property type="match status" value="1"/>
</dbReference>
<keyword evidence="5" id="KW-0288">FMN</keyword>
<feature type="binding site" evidence="5">
    <location>
        <begin position="349"/>
        <end position="350"/>
    </location>
    <ligand>
        <name>FMN</name>
        <dbReference type="ChEBI" id="CHEBI:58210"/>
    </ligand>
</feature>
<sequence>MTMEPAKLIAETFQKGCNDEVNSYGFKFSQWEAKAREVLSSNSFGYVNGSAGDRFSDDRDCLDFKKWLFVPRRLCPVDKCEIVPKYKVLGQNIPSPVAVAPVGVNTIFHREGERAMARAANEAGVTLVMSSATSTSVEEVAKANGDGHRFFQLYWPPNERNDVTASILRRAKDAGFTALLVTLDTYTLGYRPADLQHGYNPFILPDQTGCGLGFSDPVFQETFKQKHGKTIDEDMDLAAHEWASTIFCGASHSWEDLKFLREHWDGPIVLKGILDVEDAKLAVKYGLDGIVVSTHGGRQVNDTVSSIEVLPEIVDAVGDKLDVLFDSGVRSGTDVAKALALGAKMVLIGRPCVYGLAIGGSKGVYHVLRCLLADLELSMRLCGVPSIEKEDLNRSRLREAK</sequence>
<evidence type="ECO:0000256" key="4">
    <source>
        <dbReference type="PIRSR" id="PIRSR000138-1"/>
    </source>
</evidence>
<dbReference type="PANTHER" id="PTHR10578:SF143">
    <property type="entry name" value="FMN-DEPENDENT ALPHA-HYDROXY ACID DEHYDROGENASE PB1A11.03"/>
    <property type="match status" value="1"/>
</dbReference>
<dbReference type="AlphaFoldDB" id="A0AAF0E4T3"/>
<dbReference type="PROSITE" id="PS51349">
    <property type="entry name" value="FMN_HYDROXY_ACID_DH_2"/>
    <property type="match status" value="1"/>
</dbReference>
<feature type="binding site" evidence="5">
    <location>
        <begin position="101"/>
        <end position="103"/>
    </location>
    <ligand>
        <name>FMN</name>
        <dbReference type="ChEBI" id="CHEBI:58210"/>
    </ligand>
</feature>
<feature type="active site" description="Proton acceptor" evidence="4">
    <location>
        <position position="295"/>
    </location>
</feature>
<reference evidence="7" key="1">
    <citation type="submission" date="2023-03" db="EMBL/GenBank/DDBJ databases">
        <title>Mating type loci evolution in Malassezia.</title>
        <authorList>
            <person name="Coelho M.A."/>
        </authorList>
    </citation>
    <scope>NUCLEOTIDE SEQUENCE</scope>
    <source>
        <strain evidence="7">CBS 7876</strain>
    </source>
</reference>
<feature type="binding site" evidence="5">
    <location>
        <begin position="326"/>
        <end position="330"/>
    </location>
    <ligand>
        <name>FMN</name>
        <dbReference type="ChEBI" id="CHEBI:58210"/>
    </ligand>
</feature>
<keyword evidence="8" id="KW-1185">Reference proteome</keyword>
<feature type="binding site" evidence="5">
    <location>
        <position position="130"/>
    </location>
    <ligand>
        <name>FMN</name>
        <dbReference type="ChEBI" id="CHEBI:58210"/>
    </ligand>
</feature>
<dbReference type="PIRSF" id="PIRSF000138">
    <property type="entry name" value="Al-hdrx_acd_dh"/>
    <property type="match status" value="1"/>
</dbReference>
<dbReference type="InterPro" id="IPR012133">
    <property type="entry name" value="Alpha-hydoxy_acid_DH_FMN"/>
</dbReference>
<evidence type="ECO:0000259" key="6">
    <source>
        <dbReference type="PROSITE" id="PS51349"/>
    </source>
</evidence>
<proteinExistence type="inferred from homology"/>
<feature type="binding site" evidence="5">
    <location>
        <position position="182"/>
    </location>
    <ligand>
        <name>FMN</name>
        <dbReference type="ChEBI" id="CHEBI:58210"/>
    </ligand>
</feature>
<evidence type="ECO:0000256" key="2">
    <source>
        <dbReference type="ARBA" id="ARBA00023002"/>
    </source>
</evidence>
<gene>
    <name evidence="7" type="ORF">MOBT1_003194</name>
</gene>
<evidence type="ECO:0000256" key="3">
    <source>
        <dbReference type="ARBA" id="ARBA00024042"/>
    </source>
</evidence>
<feature type="binding site" evidence="5">
    <location>
        <position position="191"/>
    </location>
    <ligand>
        <name>glyoxylate</name>
        <dbReference type="ChEBI" id="CHEBI:36655"/>
    </ligand>
</feature>
<evidence type="ECO:0000313" key="7">
    <source>
        <dbReference type="EMBL" id="WFD04484.1"/>
    </source>
</evidence>
<protein>
    <submittedName>
        <fullName evidence="7">Lactate 2-monooxygenase</fullName>
        <ecNumber evidence="7">1.13.12.4</ecNumber>
    </submittedName>
</protein>
<dbReference type="PANTHER" id="PTHR10578">
    <property type="entry name" value="S -2-HYDROXY-ACID OXIDASE-RELATED"/>
    <property type="match status" value="1"/>
</dbReference>
<feature type="binding site" evidence="5">
    <location>
        <position position="152"/>
    </location>
    <ligand>
        <name>FMN</name>
        <dbReference type="ChEBI" id="CHEBI:58210"/>
    </ligand>
</feature>